<feature type="region of interest" description="Disordered" evidence="1">
    <location>
        <begin position="59"/>
        <end position="78"/>
    </location>
</feature>
<evidence type="ECO:0000313" key="3">
    <source>
        <dbReference type="Proteomes" id="UP000554482"/>
    </source>
</evidence>
<protein>
    <submittedName>
        <fullName evidence="2">Uncharacterized protein</fullName>
    </submittedName>
</protein>
<proteinExistence type="predicted"/>
<accession>A0A7J6WVF8</accession>
<dbReference type="EMBL" id="JABWDY010011165">
    <property type="protein sequence ID" value="KAF5200072.1"/>
    <property type="molecule type" value="Genomic_DNA"/>
</dbReference>
<sequence length="78" mass="8793">MIIDARPLDLSACAIKQKIQHIHHIYQLSQKAKVVQQVLGNDVLVFSQNNLKQICLPHNDRLGGSHQHQRLGNQKGAH</sequence>
<evidence type="ECO:0000256" key="1">
    <source>
        <dbReference type="SAM" id="MobiDB-lite"/>
    </source>
</evidence>
<organism evidence="2 3">
    <name type="scientific">Thalictrum thalictroides</name>
    <name type="common">Rue-anemone</name>
    <name type="synonym">Anemone thalictroides</name>
    <dbReference type="NCBI Taxonomy" id="46969"/>
    <lineage>
        <taxon>Eukaryota</taxon>
        <taxon>Viridiplantae</taxon>
        <taxon>Streptophyta</taxon>
        <taxon>Embryophyta</taxon>
        <taxon>Tracheophyta</taxon>
        <taxon>Spermatophyta</taxon>
        <taxon>Magnoliopsida</taxon>
        <taxon>Ranunculales</taxon>
        <taxon>Ranunculaceae</taxon>
        <taxon>Thalictroideae</taxon>
        <taxon>Thalictrum</taxon>
    </lineage>
</organism>
<dbReference type="Proteomes" id="UP000554482">
    <property type="component" value="Unassembled WGS sequence"/>
</dbReference>
<keyword evidence="3" id="KW-1185">Reference proteome</keyword>
<evidence type="ECO:0000313" key="2">
    <source>
        <dbReference type="EMBL" id="KAF5200072.1"/>
    </source>
</evidence>
<reference evidence="2 3" key="1">
    <citation type="submission" date="2020-06" db="EMBL/GenBank/DDBJ databases">
        <title>Transcriptomic and genomic resources for Thalictrum thalictroides and T. hernandezii: Facilitating candidate gene discovery in an emerging model plant lineage.</title>
        <authorList>
            <person name="Arias T."/>
            <person name="Riano-Pachon D.M."/>
            <person name="Di Stilio V.S."/>
        </authorList>
    </citation>
    <scope>NUCLEOTIDE SEQUENCE [LARGE SCALE GENOMIC DNA]</scope>
    <source>
        <strain evidence="3">cv. WT478/WT964</strain>
        <tissue evidence="2">Leaves</tissue>
    </source>
</reference>
<name>A0A7J6WVF8_THATH</name>
<comment type="caution">
    <text evidence="2">The sequence shown here is derived from an EMBL/GenBank/DDBJ whole genome shotgun (WGS) entry which is preliminary data.</text>
</comment>
<dbReference type="AlphaFoldDB" id="A0A7J6WVF8"/>
<gene>
    <name evidence="2" type="ORF">FRX31_010341</name>
</gene>